<gene>
    <name evidence="2" type="ORF">Tco_0747760</name>
</gene>
<reference evidence="2" key="1">
    <citation type="journal article" date="2022" name="Int. J. Mol. Sci.">
        <title>Draft Genome of Tanacetum Coccineum: Genomic Comparison of Closely Related Tanacetum-Family Plants.</title>
        <authorList>
            <person name="Yamashiro T."/>
            <person name="Shiraishi A."/>
            <person name="Nakayama K."/>
            <person name="Satake H."/>
        </authorList>
    </citation>
    <scope>NUCLEOTIDE SEQUENCE</scope>
</reference>
<evidence type="ECO:0000259" key="1">
    <source>
        <dbReference type="Pfam" id="PF22936"/>
    </source>
</evidence>
<evidence type="ECO:0000313" key="3">
    <source>
        <dbReference type="Proteomes" id="UP001151760"/>
    </source>
</evidence>
<evidence type="ECO:0000313" key="2">
    <source>
        <dbReference type="EMBL" id="GJS81219.1"/>
    </source>
</evidence>
<dbReference type="InterPro" id="IPR054722">
    <property type="entry name" value="PolX-like_BBD"/>
</dbReference>
<dbReference type="Proteomes" id="UP001151760">
    <property type="component" value="Unassembled WGS sequence"/>
</dbReference>
<organism evidence="2 3">
    <name type="scientific">Tanacetum coccineum</name>
    <dbReference type="NCBI Taxonomy" id="301880"/>
    <lineage>
        <taxon>Eukaryota</taxon>
        <taxon>Viridiplantae</taxon>
        <taxon>Streptophyta</taxon>
        <taxon>Embryophyta</taxon>
        <taxon>Tracheophyta</taxon>
        <taxon>Spermatophyta</taxon>
        <taxon>Magnoliopsida</taxon>
        <taxon>eudicotyledons</taxon>
        <taxon>Gunneridae</taxon>
        <taxon>Pentapetalae</taxon>
        <taxon>asterids</taxon>
        <taxon>campanulids</taxon>
        <taxon>Asterales</taxon>
        <taxon>Asteraceae</taxon>
        <taxon>Asteroideae</taxon>
        <taxon>Anthemideae</taxon>
        <taxon>Anthemidinae</taxon>
        <taxon>Tanacetum</taxon>
    </lineage>
</organism>
<name>A0ABQ4YTN4_9ASTR</name>
<dbReference type="EMBL" id="BQNB010010732">
    <property type="protein sequence ID" value="GJS81219.1"/>
    <property type="molecule type" value="Genomic_DNA"/>
</dbReference>
<comment type="caution">
    <text evidence="2">The sequence shown here is derived from an EMBL/GenBank/DDBJ whole genome shotgun (WGS) entry which is preliminary data.</text>
</comment>
<protein>
    <recommendedName>
        <fullName evidence="1">Retrovirus-related Pol polyprotein from transposon TNT 1-94-like beta-barrel domain-containing protein</fullName>
    </recommendedName>
</protein>
<sequence>MATEDSDDALVCCIENMVEDRIMDSSASFHATYCKEELERFELRSGKVRLADDKTLDIASVGDVVLKTSFGTTWTLKDVRIGMSMLASKGNIPDVRKVDIYFYKPGGLGKYKNLSFIMSVKTKKLQRLEQVHIEGYDPTFIASIWGSCYYDTVIEDCIRSCGRYNANLQVKCLKFDNGGEYSS</sequence>
<proteinExistence type="predicted"/>
<reference evidence="2" key="2">
    <citation type="submission" date="2022-01" db="EMBL/GenBank/DDBJ databases">
        <authorList>
            <person name="Yamashiro T."/>
            <person name="Shiraishi A."/>
            <person name="Satake H."/>
            <person name="Nakayama K."/>
        </authorList>
    </citation>
    <scope>NUCLEOTIDE SEQUENCE</scope>
</reference>
<feature type="domain" description="Retrovirus-related Pol polyprotein from transposon TNT 1-94-like beta-barrel" evidence="1">
    <location>
        <begin position="22"/>
        <end position="80"/>
    </location>
</feature>
<accession>A0ABQ4YTN4</accession>
<keyword evidence="3" id="KW-1185">Reference proteome</keyword>
<dbReference type="Pfam" id="PF22936">
    <property type="entry name" value="Pol_BBD"/>
    <property type="match status" value="1"/>
</dbReference>